<dbReference type="Gene3D" id="3.40.50.720">
    <property type="entry name" value="NAD(P)-binding Rossmann-like Domain"/>
    <property type="match status" value="1"/>
</dbReference>
<dbReference type="InterPro" id="IPR051207">
    <property type="entry name" value="ComplexI_NDUFA9_subunit"/>
</dbReference>
<dbReference type="AlphaFoldDB" id="A0A1H3JM54"/>
<sequence>MRVAVAGGTGAVGRHVVELLGAAGHAAVVLTRSTGHDLSAQDAATAGVTEGAAASGAPRGLTVVLAGCAAVIDVSSIATTSAATSTAFFGAVTRNLLAAERAAGVPHHVALSIVGAAAAPSAYYAGKKVQEDLVMAEPVGWSILRATQFHEFAVQIAEQGRMGPLQLVPTMRSQPVAAVEVAEALVEIALGDPRGLDRDLGGPREENMAEMVRRYLAATGQKRPVLQVPLPGAWGRALRDGTLLTARGARLGRQTFAEWLAAL</sequence>
<dbReference type="GO" id="GO:0044877">
    <property type="term" value="F:protein-containing complex binding"/>
    <property type="evidence" value="ECO:0007669"/>
    <property type="project" value="TreeGrafter"/>
</dbReference>
<dbReference type="EMBL" id="FNPZ01000001">
    <property type="protein sequence ID" value="SDY40488.1"/>
    <property type="molecule type" value="Genomic_DNA"/>
</dbReference>
<feature type="domain" description="NAD(P)-binding" evidence="1">
    <location>
        <begin position="7"/>
        <end position="188"/>
    </location>
</feature>
<evidence type="ECO:0000313" key="3">
    <source>
        <dbReference type="Proteomes" id="UP000198891"/>
    </source>
</evidence>
<name>A0A1H3JM54_9MICO</name>
<dbReference type="PANTHER" id="PTHR12126">
    <property type="entry name" value="NADH-UBIQUINONE OXIDOREDUCTASE 39 KDA SUBUNIT-RELATED"/>
    <property type="match status" value="1"/>
</dbReference>
<accession>A0A1H3JM54</accession>
<evidence type="ECO:0000259" key="1">
    <source>
        <dbReference type="Pfam" id="PF13460"/>
    </source>
</evidence>
<protein>
    <submittedName>
        <fullName evidence="2">Uncharacterized conserved protein YbjT, contains NAD(P)-binding and DUF2867 domains</fullName>
    </submittedName>
</protein>
<dbReference type="Proteomes" id="UP000198891">
    <property type="component" value="Unassembled WGS sequence"/>
</dbReference>
<dbReference type="Pfam" id="PF13460">
    <property type="entry name" value="NAD_binding_10"/>
    <property type="match status" value="1"/>
</dbReference>
<dbReference type="PANTHER" id="PTHR12126:SF11">
    <property type="entry name" value="NADH DEHYDROGENASE [UBIQUINONE] 1 ALPHA SUBCOMPLEX SUBUNIT 9, MITOCHONDRIAL"/>
    <property type="match status" value="1"/>
</dbReference>
<organism evidence="2 3">
    <name type="scientific">Herbiconiux ginsengi</name>
    <dbReference type="NCBI Taxonomy" id="381665"/>
    <lineage>
        <taxon>Bacteria</taxon>
        <taxon>Bacillati</taxon>
        <taxon>Actinomycetota</taxon>
        <taxon>Actinomycetes</taxon>
        <taxon>Micrococcales</taxon>
        <taxon>Microbacteriaceae</taxon>
        <taxon>Herbiconiux</taxon>
    </lineage>
</organism>
<keyword evidence="3" id="KW-1185">Reference proteome</keyword>
<dbReference type="SUPFAM" id="SSF51735">
    <property type="entry name" value="NAD(P)-binding Rossmann-fold domains"/>
    <property type="match status" value="1"/>
</dbReference>
<dbReference type="OrthoDB" id="9771302at2"/>
<dbReference type="InterPro" id="IPR016040">
    <property type="entry name" value="NAD(P)-bd_dom"/>
</dbReference>
<gene>
    <name evidence="2" type="ORF">SAMN05216554_0219</name>
</gene>
<dbReference type="STRING" id="381665.SAMN05216554_0219"/>
<proteinExistence type="predicted"/>
<dbReference type="InterPro" id="IPR036291">
    <property type="entry name" value="NAD(P)-bd_dom_sf"/>
</dbReference>
<evidence type="ECO:0000313" key="2">
    <source>
        <dbReference type="EMBL" id="SDY40488.1"/>
    </source>
</evidence>
<reference evidence="2 3" key="1">
    <citation type="submission" date="2016-10" db="EMBL/GenBank/DDBJ databases">
        <authorList>
            <person name="de Groot N.N."/>
        </authorList>
    </citation>
    <scope>NUCLEOTIDE SEQUENCE [LARGE SCALE GENOMIC DNA]</scope>
    <source>
        <strain evidence="2 3">CGMCC 4.3491</strain>
    </source>
</reference>